<dbReference type="InterPro" id="IPR001737">
    <property type="entry name" value="KsgA/Erm"/>
</dbReference>
<dbReference type="NCBIfam" id="TIGR00755">
    <property type="entry name" value="ksgA"/>
    <property type="match status" value="1"/>
</dbReference>
<dbReference type="EC" id="2.1.1.182" evidence="8"/>
<dbReference type="InterPro" id="IPR023165">
    <property type="entry name" value="rRNA_Ade_diMease-like_C"/>
</dbReference>
<name>A0A3B1C6K7_9ZZZZ</name>
<dbReference type="PANTHER" id="PTHR11727">
    <property type="entry name" value="DIMETHYLADENOSINE TRANSFERASE"/>
    <property type="match status" value="1"/>
</dbReference>
<dbReference type="PANTHER" id="PTHR11727:SF7">
    <property type="entry name" value="DIMETHYLADENOSINE TRANSFERASE-RELATED"/>
    <property type="match status" value="1"/>
</dbReference>
<dbReference type="InterPro" id="IPR020596">
    <property type="entry name" value="rRNA_Ade_Mease_Trfase_CS"/>
</dbReference>
<accession>A0A3B1C6K7</accession>
<dbReference type="GO" id="GO:0005829">
    <property type="term" value="C:cytosol"/>
    <property type="evidence" value="ECO:0007669"/>
    <property type="project" value="TreeGrafter"/>
</dbReference>
<keyword evidence="1" id="KW-0963">Cytoplasm</keyword>
<dbReference type="PROSITE" id="PS51689">
    <property type="entry name" value="SAM_RNA_A_N6_MT"/>
    <property type="match status" value="1"/>
</dbReference>
<evidence type="ECO:0000313" key="8">
    <source>
        <dbReference type="EMBL" id="VAX19664.1"/>
    </source>
</evidence>
<evidence type="ECO:0000259" key="7">
    <source>
        <dbReference type="SMART" id="SM00650"/>
    </source>
</evidence>
<keyword evidence="3 8" id="KW-0489">Methyltransferase</keyword>
<dbReference type="GO" id="GO:0003723">
    <property type="term" value="F:RNA binding"/>
    <property type="evidence" value="ECO:0007669"/>
    <property type="project" value="UniProtKB-KW"/>
</dbReference>
<sequence length="267" mass="30086">MAVGRRKRRKLGQHFLVDDRIADRIVDESGVGEGDRVVEVGPGRGVLTSRLIGKGAFVRAVELDRTLHSELKEKLDKPGVCEIEWGNALKFDFDSIKAPFDIVSNLPYSVSVALIKMFFDHIDKIKSMTLMVQSEVAKRLTAKAGDSAYGSLSVYTAYHCKTEWLFTVPPTAFRPRPKVESAVIGLKHLEKEPPVGAPDKEAFFEFVMTSFVHRRKTIKNNLRDLWPDQGSFKKSLLSAGVGETQRPQEISLDRFAALFKEWLSYRT</sequence>
<dbReference type="PROSITE" id="PS01131">
    <property type="entry name" value="RRNA_A_DIMETH"/>
    <property type="match status" value="1"/>
</dbReference>
<evidence type="ECO:0000256" key="4">
    <source>
        <dbReference type="ARBA" id="ARBA00022679"/>
    </source>
</evidence>
<dbReference type="EMBL" id="UOGB01000155">
    <property type="protein sequence ID" value="VAX19664.1"/>
    <property type="molecule type" value="Genomic_DNA"/>
</dbReference>
<dbReference type="InterPro" id="IPR011530">
    <property type="entry name" value="rRNA_adenine_dimethylase"/>
</dbReference>
<evidence type="ECO:0000256" key="1">
    <source>
        <dbReference type="ARBA" id="ARBA00022490"/>
    </source>
</evidence>
<keyword evidence="6" id="KW-0694">RNA-binding</keyword>
<dbReference type="GO" id="GO:0052908">
    <property type="term" value="F:16S rRNA (adenine(1518)-N(6)/adenine(1519)-N(6))-dimethyltransferase activity"/>
    <property type="evidence" value="ECO:0007669"/>
    <property type="project" value="UniProtKB-EC"/>
</dbReference>
<evidence type="ECO:0000256" key="5">
    <source>
        <dbReference type="ARBA" id="ARBA00022691"/>
    </source>
</evidence>
<feature type="domain" description="Ribosomal RNA adenine methylase transferase N-terminal" evidence="7">
    <location>
        <begin position="21"/>
        <end position="190"/>
    </location>
</feature>
<dbReference type="CDD" id="cd02440">
    <property type="entry name" value="AdoMet_MTases"/>
    <property type="match status" value="1"/>
</dbReference>
<dbReference type="SUPFAM" id="SSF53335">
    <property type="entry name" value="S-adenosyl-L-methionine-dependent methyltransferases"/>
    <property type="match status" value="1"/>
</dbReference>
<dbReference type="InterPro" id="IPR029063">
    <property type="entry name" value="SAM-dependent_MTases_sf"/>
</dbReference>
<protein>
    <submittedName>
        <fullName evidence="8">SSU rRNA (Adenine(1518)-N(6)/adenine(1519)-N(6))-dimethyltransferase</fullName>
        <ecNumber evidence="8">2.1.1.182</ecNumber>
    </submittedName>
</protein>
<dbReference type="AlphaFoldDB" id="A0A3B1C6K7"/>
<evidence type="ECO:0000256" key="2">
    <source>
        <dbReference type="ARBA" id="ARBA00022552"/>
    </source>
</evidence>
<keyword evidence="4 8" id="KW-0808">Transferase</keyword>
<dbReference type="InterPro" id="IPR020598">
    <property type="entry name" value="rRNA_Ade_methylase_Trfase_N"/>
</dbReference>
<organism evidence="8">
    <name type="scientific">hydrothermal vent metagenome</name>
    <dbReference type="NCBI Taxonomy" id="652676"/>
    <lineage>
        <taxon>unclassified sequences</taxon>
        <taxon>metagenomes</taxon>
        <taxon>ecological metagenomes</taxon>
    </lineage>
</organism>
<keyword evidence="5" id="KW-0949">S-adenosyl-L-methionine</keyword>
<gene>
    <name evidence="8" type="ORF">MNBD_NITROSPINAE03-1076</name>
</gene>
<dbReference type="Gene3D" id="3.40.50.150">
    <property type="entry name" value="Vaccinia Virus protein VP39"/>
    <property type="match status" value="1"/>
</dbReference>
<reference evidence="8" key="1">
    <citation type="submission" date="2018-06" db="EMBL/GenBank/DDBJ databases">
        <authorList>
            <person name="Zhirakovskaya E."/>
        </authorList>
    </citation>
    <scope>NUCLEOTIDE SEQUENCE</scope>
</reference>
<proteinExistence type="inferred from homology"/>
<dbReference type="Gene3D" id="1.10.8.100">
    <property type="entry name" value="Ribosomal RNA adenine dimethylase-like, domain 2"/>
    <property type="match status" value="1"/>
</dbReference>
<evidence type="ECO:0000256" key="6">
    <source>
        <dbReference type="ARBA" id="ARBA00022884"/>
    </source>
</evidence>
<dbReference type="SMART" id="SM00650">
    <property type="entry name" value="rADc"/>
    <property type="match status" value="1"/>
</dbReference>
<evidence type="ECO:0000256" key="3">
    <source>
        <dbReference type="ARBA" id="ARBA00022603"/>
    </source>
</evidence>
<dbReference type="HAMAP" id="MF_00607">
    <property type="entry name" value="16SrRNA_methyltr_A"/>
    <property type="match status" value="1"/>
</dbReference>
<dbReference type="Pfam" id="PF00398">
    <property type="entry name" value="RrnaAD"/>
    <property type="match status" value="1"/>
</dbReference>
<keyword evidence="2" id="KW-0698">rRNA processing</keyword>